<evidence type="ECO:0000313" key="1">
    <source>
        <dbReference type="EMBL" id="VDK18657.1"/>
    </source>
</evidence>
<dbReference type="GO" id="GO:0004558">
    <property type="term" value="F:alpha-1,4-glucosidase activity"/>
    <property type="evidence" value="ECO:0007669"/>
    <property type="project" value="TreeGrafter"/>
</dbReference>
<dbReference type="AlphaFoldDB" id="A0A0M3J1Q6"/>
<dbReference type="OrthoDB" id="1334205at2759"/>
<dbReference type="GO" id="GO:0030246">
    <property type="term" value="F:carbohydrate binding"/>
    <property type="evidence" value="ECO:0007669"/>
    <property type="project" value="InterPro"/>
</dbReference>
<dbReference type="CDD" id="cd14752">
    <property type="entry name" value="GH31_N"/>
    <property type="match status" value="1"/>
</dbReference>
<dbReference type="Proteomes" id="UP000267096">
    <property type="component" value="Unassembled WGS sequence"/>
</dbReference>
<evidence type="ECO:0000313" key="3">
    <source>
        <dbReference type="WBParaSite" id="ASIM_0000145901-mRNA-1"/>
    </source>
</evidence>
<gene>
    <name evidence="1" type="ORF">ASIM_LOCUS1337</name>
</gene>
<dbReference type="PANTHER" id="PTHR22762:SF133">
    <property type="entry name" value="P-TYPE DOMAIN-CONTAINING PROTEIN"/>
    <property type="match status" value="1"/>
</dbReference>
<keyword evidence="2" id="KW-1185">Reference proteome</keyword>
<dbReference type="GO" id="GO:0005975">
    <property type="term" value="P:carbohydrate metabolic process"/>
    <property type="evidence" value="ECO:0007669"/>
    <property type="project" value="InterPro"/>
</dbReference>
<protein>
    <submittedName>
        <fullName evidence="3">NtCtMGAM_N domain-containing protein</fullName>
    </submittedName>
</protein>
<name>A0A0M3J1Q6_ANISI</name>
<dbReference type="PANTHER" id="PTHR22762">
    <property type="entry name" value="ALPHA-GLUCOSIDASE"/>
    <property type="match status" value="1"/>
</dbReference>
<dbReference type="InterPro" id="IPR011013">
    <property type="entry name" value="Gal_mutarotase_sf_dom"/>
</dbReference>
<sequence>MKESTSSTTKEDVTILRKYESVENPYGSDISPINFSYSSIGQSTLNVRIGPSGRFEPPISIPRAHVNTGESFVVEQSDQFGVFSFKVTRKSTGTMIWDTSIGGMLFADQYIQIAAFIGSSEIYGIGENTQQSLKHNLTIYSTWPMFARGQNPEAYYDPSTQFNAKNLYGAYPFYLALESDNKAHGVLIINSNPQEITLGPAPHIVYRTIGGMLDIYFFPGPSPEDVVKQYLALVGTPALPSYWSLGYQVFEWFLV</sequence>
<evidence type="ECO:0000313" key="2">
    <source>
        <dbReference type="Proteomes" id="UP000267096"/>
    </source>
</evidence>
<reference evidence="1 2" key="2">
    <citation type="submission" date="2018-11" db="EMBL/GenBank/DDBJ databases">
        <authorList>
            <consortium name="Pathogen Informatics"/>
        </authorList>
    </citation>
    <scope>NUCLEOTIDE SEQUENCE [LARGE SCALE GENOMIC DNA]</scope>
</reference>
<organism evidence="3">
    <name type="scientific">Anisakis simplex</name>
    <name type="common">Herring worm</name>
    <dbReference type="NCBI Taxonomy" id="6269"/>
    <lineage>
        <taxon>Eukaryota</taxon>
        <taxon>Metazoa</taxon>
        <taxon>Ecdysozoa</taxon>
        <taxon>Nematoda</taxon>
        <taxon>Chromadorea</taxon>
        <taxon>Rhabditida</taxon>
        <taxon>Spirurina</taxon>
        <taxon>Ascaridomorpha</taxon>
        <taxon>Ascaridoidea</taxon>
        <taxon>Anisakidae</taxon>
        <taxon>Anisakis</taxon>
        <taxon>Anisakis simplex complex</taxon>
    </lineage>
</organism>
<dbReference type="Gene3D" id="2.60.40.1760">
    <property type="entry name" value="glycosyl hydrolase (family 31)"/>
    <property type="match status" value="1"/>
</dbReference>
<dbReference type="SUPFAM" id="SSF74650">
    <property type="entry name" value="Galactose mutarotase-like"/>
    <property type="match status" value="1"/>
</dbReference>
<dbReference type="WBParaSite" id="ASIM_0000145901-mRNA-1">
    <property type="protein sequence ID" value="ASIM_0000145901-mRNA-1"/>
    <property type="gene ID" value="ASIM_0000145901"/>
</dbReference>
<dbReference type="EMBL" id="UYRR01001356">
    <property type="protein sequence ID" value="VDK18657.1"/>
    <property type="molecule type" value="Genomic_DNA"/>
</dbReference>
<proteinExistence type="predicted"/>
<reference evidence="3" key="1">
    <citation type="submission" date="2017-02" db="UniProtKB">
        <authorList>
            <consortium name="WormBaseParasite"/>
        </authorList>
    </citation>
    <scope>IDENTIFICATION</scope>
</reference>
<accession>A0A0M3J1Q6</accession>